<feature type="transmembrane region" description="Helical" evidence="6">
    <location>
        <begin position="194"/>
        <end position="218"/>
    </location>
</feature>
<feature type="domain" description="ABC3 transporter permease C-terminal" evidence="7">
    <location>
        <begin position="204"/>
        <end position="317"/>
    </location>
</feature>
<feature type="transmembrane region" description="Helical" evidence="6">
    <location>
        <begin position="334"/>
        <end position="357"/>
    </location>
</feature>
<accession>A0A918LU20</accession>
<comment type="subcellular location">
    <subcellularLocation>
        <location evidence="1">Cell membrane</location>
        <topology evidence="1">Multi-pass membrane protein</topology>
    </subcellularLocation>
</comment>
<keyword evidence="5 6" id="KW-0472">Membrane</keyword>
<feature type="transmembrane region" description="Helical" evidence="6">
    <location>
        <begin position="250"/>
        <end position="271"/>
    </location>
</feature>
<dbReference type="RefSeq" id="WP_189204063.1">
    <property type="nucleotide sequence ID" value="NZ_BMQQ01000025.1"/>
</dbReference>
<feature type="domain" description="ABC3 transporter permease C-terminal" evidence="7">
    <location>
        <begin position="665"/>
        <end position="774"/>
    </location>
</feature>
<evidence type="ECO:0000256" key="3">
    <source>
        <dbReference type="ARBA" id="ARBA00022692"/>
    </source>
</evidence>
<gene>
    <name evidence="8" type="ORF">GCM10014713_52840</name>
</gene>
<sequence>MNVRTWARDLTLGARFAVAGGRRGWIRTALTAVGVGLGVALLLVAASVPDLIQNRADRSDARAIFTGGEAAPRSDRSFLYVEPGTVFHGDPVQGVVVRAEGTHAPAPPGVAKLPAPGEMVVSPALAELLASPRGALLKERFPYRITGTIDESGLIGPRELLYYASSSTLSTATGADRGDSFGYSASRERPFGGFLLLITVVTCVVLLLPVLVFIATAVRFGGDRRDQRLGALRLVGADTAMTRRIAAGEALAGALLGLVAGAGFFVLLRQVTGWATVWNLNFFPSDVVPSLALIALIALVVPVCAVVVTVVALRGISIEPLGVVREATPRPRRLWWRLALVAVGLALLLPLAGQIAVSDTSIATYQVAAGAVLALTGLTTLLPWLVEAAVKRLRGGPTAWQLATRRLQLNSGTAARAVSGIVVAAAGAIALQMLFHSIQSDFMRPTNMDTARAQLETRMTARDGSEARKMIERFSAAKGVEGVIGIISSGAERVGAPAGDRGFLSSTQLTVGDCRSLRELAHLPSCRDGDVFIALGHGEDAPDDDYVRETARPGVQVNLRPDYDHPGKDPVLWRIPASARTVDGRLDPMGAMQFGILATPSAIDVTRLDEPAAQAMIQVDPGVPDAAEHVRNAAALIDPTMRVRTLQNFERDAQYGSVRTGIFVAASATMALIAVSLLVGSVEQLRDRRRLLAAQVAFGTPRTTLSWSVLWQTAVPITLGLALATGGGLGLGVVLLRLIGKQVTDWWVFLPVVGVGAALIAVVTLLSLPPMWRMMRPEGLRTE</sequence>
<dbReference type="EMBL" id="BMQQ01000025">
    <property type="protein sequence ID" value="GGT52389.1"/>
    <property type="molecule type" value="Genomic_DNA"/>
</dbReference>
<reference evidence="8" key="2">
    <citation type="submission" date="2020-09" db="EMBL/GenBank/DDBJ databases">
        <authorList>
            <person name="Sun Q."/>
            <person name="Ohkuma M."/>
        </authorList>
    </citation>
    <scope>NUCLEOTIDE SEQUENCE</scope>
    <source>
        <strain evidence="8">JCM 3172</strain>
    </source>
</reference>
<evidence type="ECO:0000256" key="6">
    <source>
        <dbReference type="SAM" id="Phobius"/>
    </source>
</evidence>
<dbReference type="GO" id="GO:0005886">
    <property type="term" value="C:plasma membrane"/>
    <property type="evidence" value="ECO:0007669"/>
    <property type="project" value="UniProtKB-SubCell"/>
</dbReference>
<protein>
    <submittedName>
        <fullName evidence="8">Membrane protein</fullName>
    </submittedName>
</protein>
<evidence type="ECO:0000256" key="2">
    <source>
        <dbReference type="ARBA" id="ARBA00022475"/>
    </source>
</evidence>
<comment type="caution">
    <text evidence="8">The sequence shown here is derived from an EMBL/GenBank/DDBJ whole genome shotgun (WGS) entry which is preliminary data.</text>
</comment>
<keyword evidence="9" id="KW-1185">Reference proteome</keyword>
<evidence type="ECO:0000256" key="1">
    <source>
        <dbReference type="ARBA" id="ARBA00004651"/>
    </source>
</evidence>
<keyword evidence="3 6" id="KW-0812">Transmembrane</keyword>
<name>A0A918LU20_9ACTN</name>
<feature type="transmembrane region" description="Helical" evidence="6">
    <location>
        <begin position="25"/>
        <end position="48"/>
    </location>
</feature>
<feature type="transmembrane region" description="Helical" evidence="6">
    <location>
        <begin position="291"/>
        <end position="313"/>
    </location>
</feature>
<feature type="transmembrane region" description="Helical" evidence="6">
    <location>
        <begin position="414"/>
        <end position="435"/>
    </location>
</feature>
<dbReference type="AlphaFoldDB" id="A0A918LU20"/>
<dbReference type="InterPro" id="IPR003838">
    <property type="entry name" value="ABC3_permease_C"/>
</dbReference>
<feature type="transmembrane region" description="Helical" evidence="6">
    <location>
        <begin position="363"/>
        <end position="386"/>
    </location>
</feature>
<proteinExistence type="predicted"/>
<feature type="transmembrane region" description="Helical" evidence="6">
    <location>
        <begin position="661"/>
        <end position="679"/>
    </location>
</feature>
<dbReference type="Pfam" id="PF02687">
    <property type="entry name" value="FtsX"/>
    <property type="match status" value="2"/>
</dbReference>
<feature type="transmembrane region" description="Helical" evidence="6">
    <location>
        <begin position="717"/>
        <end position="739"/>
    </location>
</feature>
<dbReference type="Proteomes" id="UP000619486">
    <property type="component" value="Unassembled WGS sequence"/>
</dbReference>
<keyword evidence="2" id="KW-1003">Cell membrane</keyword>
<keyword evidence="4 6" id="KW-1133">Transmembrane helix</keyword>
<evidence type="ECO:0000313" key="8">
    <source>
        <dbReference type="EMBL" id="GGT52389.1"/>
    </source>
</evidence>
<organism evidence="8 9">
    <name type="scientific">Streptomyces purpureus</name>
    <dbReference type="NCBI Taxonomy" id="1951"/>
    <lineage>
        <taxon>Bacteria</taxon>
        <taxon>Bacillati</taxon>
        <taxon>Actinomycetota</taxon>
        <taxon>Actinomycetes</taxon>
        <taxon>Kitasatosporales</taxon>
        <taxon>Streptomycetaceae</taxon>
        <taxon>Streptomyces</taxon>
    </lineage>
</organism>
<evidence type="ECO:0000313" key="9">
    <source>
        <dbReference type="Proteomes" id="UP000619486"/>
    </source>
</evidence>
<feature type="transmembrane region" description="Helical" evidence="6">
    <location>
        <begin position="746"/>
        <end position="768"/>
    </location>
</feature>
<evidence type="ECO:0000256" key="4">
    <source>
        <dbReference type="ARBA" id="ARBA00022989"/>
    </source>
</evidence>
<evidence type="ECO:0000259" key="7">
    <source>
        <dbReference type="Pfam" id="PF02687"/>
    </source>
</evidence>
<reference evidence="8" key="1">
    <citation type="journal article" date="2014" name="Int. J. Syst. Evol. Microbiol.">
        <title>Complete genome sequence of Corynebacterium casei LMG S-19264T (=DSM 44701T), isolated from a smear-ripened cheese.</title>
        <authorList>
            <consortium name="US DOE Joint Genome Institute (JGI-PGF)"/>
            <person name="Walter F."/>
            <person name="Albersmeier A."/>
            <person name="Kalinowski J."/>
            <person name="Ruckert C."/>
        </authorList>
    </citation>
    <scope>NUCLEOTIDE SEQUENCE</scope>
    <source>
        <strain evidence="8">JCM 3172</strain>
    </source>
</reference>
<evidence type="ECO:0000256" key="5">
    <source>
        <dbReference type="ARBA" id="ARBA00023136"/>
    </source>
</evidence>